<accession>A0A7S3MUU6</accession>
<gene>
    <name evidence="1" type="ORF">SINC0208_LOCUS2756</name>
</gene>
<organism evidence="1">
    <name type="scientific">Strombidium inclinatum</name>
    <dbReference type="NCBI Taxonomy" id="197538"/>
    <lineage>
        <taxon>Eukaryota</taxon>
        <taxon>Sar</taxon>
        <taxon>Alveolata</taxon>
        <taxon>Ciliophora</taxon>
        <taxon>Intramacronucleata</taxon>
        <taxon>Spirotrichea</taxon>
        <taxon>Oligotrichia</taxon>
        <taxon>Strombidiidae</taxon>
        <taxon>Strombidium</taxon>
    </lineage>
</organism>
<dbReference type="AlphaFoldDB" id="A0A7S3MUU6"/>
<name>A0A7S3MUU6_9SPIT</name>
<dbReference type="EMBL" id="HBIH01006617">
    <property type="protein sequence ID" value="CAE0322173.1"/>
    <property type="molecule type" value="Transcribed_RNA"/>
</dbReference>
<protein>
    <submittedName>
        <fullName evidence="1">Uncharacterized protein</fullName>
    </submittedName>
</protein>
<proteinExistence type="predicted"/>
<reference evidence="1" key="1">
    <citation type="submission" date="2021-01" db="EMBL/GenBank/DDBJ databases">
        <authorList>
            <person name="Corre E."/>
            <person name="Pelletier E."/>
            <person name="Niang G."/>
            <person name="Scheremetjew M."/>
            <person name="Finn R."/>
            <person name="Kale V."/>
            <person name="Holt S."/>
            <person name="Cochrane G."/>
            <person name="Meng A."/>
            <person name="Brown T."/>
            <person name="Cohen L."/>
        </authorList>
    </citation>
    <scope>NUCLEOTIDE SEQUENCE</scope>
    <source>
        <strain evidence="1">S3</strain>
    </source>
</reference>
<evidence type="ECO:0000313" key="1">
    <source>
        <dbReference type="EMBL" id="CAE0322173.1"/>
    </source>
</evidence>
<sequence>MLGHLAHLAIQVLSDPFLDEPVHEGVLALLLHHVGPLLTDLADGSEHREPHDLASDARVGGLCVLVLLHRLLQIGIVVNLVEQAFYDIQKTDQGSCAADSGAAVDDNRRRVPALVEHEWFFGQLRRESSVLQHGFEAERNALVEGFRLVGSVVLPVGDLVMVDNLCLARYQEGELHLAVGDALVLSEVDDLDAEESRGVGLVLVNLAEFGGAAHL</sequence>